<dbReference type="Proteomes" id="UP000594262">
    <property type="component" value="Unplaced"/>
</dbReference>
<name>A0A7M5X8V4_9CNID</name>
<evidence type="ECO:0000313" key="2">
    <source>
        <dbReference type="Proteomes" id="UP000594262"/>
    </source>
</evidence>
<organism evidence="1 2">
    <name type="scientific">Clytia hemisphaerica</name>
    <dbReference type="NCBI Taxonomy" id="252671"/>
    <lineage>
        <taxon>Eukaryota</taxon>
        <taxon>Metazoa</taxon>
        <taxon>Cnidaria</taxon>
        <taxon>Hydrozoa</taxon>
        <taxon>Hydroidolina</taxon>
        <taxon>Leptothecata</taxon>
        <taxon>Obeliida</taxon>
        <taxon>Clytiidae</taxon>
        <taxon>Clytia</taxon>
    </lineage>
</organism>
<sequence>MARKGRKDYKVAKRKLSLGKIKFDQKTKATWSKLITSDMVSSEDEEIQDNEKTFVTRPKPNRPAKVSKFFQKLDEVDRQTMATTSRFRANKRVKGNVSENEISFSKEHKEAMASLEITYN</sequence>
<proteinExistence type="predicted"/>
<reference evidence="1" key="1">
    <citation type="submission" date="2021-01" db="UniProtKB">
        <authorList>
            <consortium name="EnsemblMetazoa"/>
        </authorList>
    </citation>
    <scope>IDENTIFICATION</scope>
</reference>
<dbReference type="AlphaFoldDB" id="A0A7M5X8V4"/>
<protein>
    <submittedName>
        <fullName evidence="1">Uncharacterized protein</fullName>
    </submittedName>
</protein>
<accession>A0A7M5X8V4</accession>
<evidence type="ECO:0000313" key="1">
    <source>
        <dbReference type="EnsemblMetazoa" id="CLYHEMP019502.1"/>
    </source>
</evidence>
<keyword evidence="2" id="KW-1185">Reference proteome</keyword>
<dbReference type="EnsemblMetazoa" id="CLYHEMT019502.1">
    <property type="protein sequence ID" value="CLYHEMP019502.1"/>
    <property type="gene ID" value="CLYHEMG019502"/>
</dbReference>